<keyword evidence="2" id="KW-1185">Reference proteome</keyword>
<evidence type="ECO:0000313" key="2">
    <source>
        <dbReference type="Proteomes" id="UP001519887"/>
    </source>
</evidence>
<accession>A0ABS7CIA6</accession>
<protein>
    <submittedName>
        <fullName evidence="1">Extracellular solute-binding protein</fullName>
    </submittedName>
</protein>
<dbReference type="InterPro" id="IPR050490">
    <property type="entry name" value="Bact_solute-bd_prot1"/>
</dbReference>
<dbReference type="EMBL" id="JAHZIK010002374">
    <property type="protein sequence ID" value="MBW7460667.1"/>
    <property type="molecule type" value="Genomic_DNA"/>
</dbReference>
<gene>
    <name evidence="1" type="ORF">K0U00_42040</name>
</gene>
<dbReference type="Proteomes" id="UP001519887">
    <property type="component" value="Unassembled WGS sequence"/>
</dbReference>
<dbReference type="Gene3D" id="3.40.190.10">
    <property type="entry name" value="Periplasmic binding protein-like II"/>
    <property type="match status" value="1"/>
</dbReference>
<organism evidence="1 2">
    <name type="scientific">Paenibacillus sepulcri</name>
    <dbReference type="NCBI Taxonomy" id="359917"/>
    <lineage>
        <taxon>Bacteria</taxon>
        <taxon>Bacillati</taxon>
        <taxon>Bacillota</taxon>
        <taxon>Bacilli</taxon>
        <taxon>Bacillales</taxon>
        <taxon>Paenibacillaceae</taxon>
        <taxon>Paenibacillus</taxon>
    </lineage>
</organism>
<proteinExistence type="predicted"/>
<dbReference type="PANTHER" id="PTHR43649">
    <property type="entry name" value="ARABINOSE-BINDING PROTEIN-RELATED"/>
    <property type="match status" value="1"/>
</dbReference>
<name>A0ABS7CIA6_9BACL</name>
<dbReference type="PANTHER" id="PTHR43649:SF27">
    <property type="entry name" value="EXTRACELLULAR SOLUTE-BINDING PROTEIN FAMILY 1"/>
    <property type="match status" value="1"/>
</dbReference>
<sequence>MNKRFIPGVSRALTYNGGTYGVPEVQNFQILFYRSDILENLHLKVPDTWDDVFDILPTLQENGMTMNFPKGDFSTLFFENGAEPYAANGLRTDLMSDAGQKAFKMWTELFTKYNLPIDIPAFFQHFRDGDIPIGVSDFNTYVQLLVAAPEITGHWKIAPLPGIRQADGEVARWSPQGVSAAMIMKKSTQKDAAWEFLKWWTSGEVQARYANDIESFYGLEFRWNTANVEAMQSLNWPGEDLKALREQARWAKNMPNVPGYYFLGREMEFAWNRTVFDGM</sequence>
<comment type="caution">
    <text evidence="1">The sequence shown here is derived from an EMBL/GenBank/DDBJ whole genome shotgun (WGS) entry which is preliminary data.</text>
</comment>
<dbReference type="Pfam" id="PF13416">
    <property type="entry name" value="SBP_bac_8"/>
    <property type="match status" value="1"/>
</dbReference>
<evidence type="ECO:0000313" key="1">
    <source>
        <dbReference type="EMBL" id="MBW7460667.1"/>
    </source>
</evidence>
<dbReference type="SUPFAM" id="SSF53850">
    <property type="entry name" value="Periplasmic binding protein-like II"/>
    <property type="match status" value="1"/>
</dbReference>
<reference evidence="1 2" key="1">
    <citation type="submission" date="2021-07" db="EMBL/GenBank/DDBJ databases">
        <title>Paenibacillus radiodurans sp. nov., isolated from the southeastern edge of Tengger Desert.</title>
        <authorList>
            <person name="Zhang G."/>
        </authorList>
    </citation>
    <scope>NUCLEOTIDE SEQUENCE [LARGE SCALE GENOMIC DNA]</scope>
    <source>
        <strain evidence="1 2">CCM 7311</strain>
    </source>
</reference>
<feature type="non-terminal residue" evidence="1">
    <location>
        <position position="279"/>
    </location>
</feature>
<dbReference type="InterPro" id="IPR006059">
    <property type="entry name" value="SBP"/>
</dbReference>